<dbReference type="GeneTree" id="ENSGT00940000165182"/>
<dbReference type="GeneID" id="111840519"/>
<feature type="compositionally biased region" description="Low complexity" evidence="2">
    <location>
        <begin position="141"/>
        <end position="154"/>
    </location>
</feature>
<dbReference type="InterPro" id="IPR007531">
    <property type="entry name" value="Dysbindin"/>
</dbReference>
<dbReference type="GO" id="GO:0005737">
    <property type="term" value="C:cytoplasm"/>
    <property type="evidence" value="ECO:0007669"/>
    <property type="project" value="InterPro"/>
</dbReference>
<name>A0A3B3QYB8_9TELE</name>
<comment type="similarity">
    <text evidence="1">Belongs to the dysbindin family.</text>
</comment>
<dbReference type="Proteomes" id="UP000261540">
    <property type="component" value="Unplaced"/>
</dbReference>
<dbReference type="Ensembl" id="ENSPKIT00000035052.1">
    <property type="protein sequence ID" value="ENSPKIP00000010914.1"/>
    <property type="gene ID" value="ENSPKIG00000025443.1"/>
</dbReference>
<evidence type="ECO:0000256" key="1">
    <source>
        <dbReference type="ARBA" id="ARBA00008686"/>
    </source>
</evidence>
<reference evidence="3" key="2">
    <citation type="submission" date="2025-09" db="UniProtKB">
        <authorList>
            <consortium name="Ensembl"/>
        </authorList>
    </citation>
    <scope>IDENTIFICATION</scope>
</reference>
<keyword evidence="4" id="KW-1185">Reference proteome</keyword>
<feature type="region of interest" description="Disordered" evidence="2">
    <location>
        <begin position="1"/>
        <end position="29"/>
    </location>
</feature>
<dbReference type="PANTHER" id="PTHR16294">
    <property type="entry name" value="DYSTROBREVIN BINDING PROTEIN 1 DYSBINDIN"/>
    <property type="match status" value="1"/>
</dbReference>
<accession>A0A3B3QYB8</accession>
<feature type="region of interest" description="Disordered" evidence="2">
    <location>
        <begin position="100"/>
        <end position="198"/>
    </location>
</feature>
<dbReference type="RefSeq" id="XP_023661211.1">
    <property type="nucleotide sequence ID" value="XM_023805443.2"/>
</dbReference>
<dbReference type="PANTHER" id="PTHR16294:SF7">
    <property type="entry name" value="DYSBINDIN DOMAIN-CONTAINING PROTEIN 2"/>
    <property type="match status" value="1"/>
</dbReference>
<dbReference type="Pfam" id="PF04440">
    <property type="entry name" value="Dysbindin"/>
    <property type="match status" value="1"/>
</dbReference>
<evidence type="ECO:0000313" key="3">
    <source>
        <dbReference type="Ensembl" id="ENSPKIP00000010914.1"/>
    </source>
</evidence>
<feature type="compositionally biased region" description="Basic and acidic residues" evidence="2">
    <location>
        <begin position="187"/>
        <end position="198"/>
    </location>
</feature>
<dbReference type="AlphaFoldDB" id="A0A3B3QYB8"/>
<proteinExistence type="inferred from homology"/>
<protein>
    <submittedName>
        <fullName evidence="3">Si:ch211-253b8.5</fullName>
    </submittedName>
</protein>
<reference evidence="3" key="1">
    <citation type="submission" date="2025-08" db="UniProtKB">
        <authorList>
            <consortium name="Ensembl"/>
        </authorList>
    </citation>
    <scope>IDENTIFICATION</scope>
</reference>
<evidence type="ECO:0000256" key="2">
    <source>
        <dbReference type="SAM" id="MobiDB-lite"/>
    </source>
</evidence>
<evidence type="ECO:0000313" key="4">
    <source>
        <dbReference type="Proteomes" id="UP000261540"/>
    </source>
</evidence>
<sequence length="198" mass="21644">MSSSGSTGHNKHLSSETEHAPRLPALDAAQQVKWRERQRFLEDAFQHDADVHLPAAWLQIEHRRPPAGSISSMEVNIDMLEQMDLMDVSDQEALDVFLNSVGEEGVPSPPSSEEDDDEEDASDEVYKDEILLKVPQTRRISSTSSGSSDPYSLDTSEEGAETPVVQSDDEEGQGDTLTQEAAAPVKDAAEKDKPSPLS</sequence>
<organism evidence="3 4">
    <name type="scientific">Paramormyrops kingsleyae</name>
    <dbReference type="NCBI Taxonomy" id="1676925"/>
    <lineage>
        <taxon>Eukaryota</taxon>
        <taxon>Metazoa</taxon>
        <taxon>Chordata</taxon>
        <taxon>Craniata</taxon>
        <taxon>Vertebrata</taxon>
        <taxon>Euteleostomi</taxon>
        <taxon>Actinopterygii</taxon>
        <taxon>Neopterygii</taxon>
        <taxon>Teleostei</taxon>
        <taxon>Osteoglossocephala</taxon>
        <taxon>Osteoglossomorpha</taxon>
        <taxon>Osteoglossiformes</taxon>
        <taxon>Mormyridae</taxon>
        <taxon>Paramormyrops</taxon>
    </lineage>
</organism>
<feature type="compositionally biased region" description="Acidic residues" evidence="2">
    <location>
        <begin position="112"/>
        <end position="123"/>
    </location>
</feature>